<evidence type="ECO:0000313" key="9">
    <source>
        <dbReference type="EMBL" id="SPZ98962.1"/>
    </source>
</evidence>
<gene>
    <name evidence="9" type="primary">essA</name>
    <name evidence="9" type="ORF">NCTC7878_02365</name>
</gene>
<organism evidence="9 10">
    <name type="scientific">Staphylococcus aureus</name>
    <dbReference type="NCBI Taxonomy" id="1280"/>
    <lineage>
        <taxon>Bacteria</taxon>
        <taxon>Bacillati</taxon>
        <taxon>Bacillota</taxon>
        <taxon>Bacilli</taxon>
        <taxon>Bacillales</taxon>
        <taxon>Staphylococcaceae</taxon>
        <taxon>Staphylococcus</taxon>
    </lineage>
</organism>
<dbReference type="Pfam" id="PF08817">
    <property type="entry name" value="YukD"/>
    <property type="match status" value="1"/>
</dbReference>
<proteinExistence type="inferred from homology"/>
<dbReference type="SMR" id="A0A2X2JYN4"/>
<evidence type="ECO:0000256" key="8">
    <source>
        <dbReference type="SAM" id="Phobius"/>
    </source>
</evidence>
<dbReference type="Proteomes" id="UP000249913">
    <property type="component" value="Unassembled WGS sequence"/>
</dbReference>
<reference evidence="9 10" key="1">
    <citation type="submission" date="2018-06" db="EMBL/GenBank/DDBJ databases">
        <authorList>
            <consortium name="Pathogen Informatics"/>
            <person name="Doyle S."/>
        </authorList>
    </citation>
    <scope>NUCLEOTIDE SEQUENCE [LARGE SCALE GENOMIC DNA]</scope>
    <source>
        <strain evidence="9 10">NCTC7878</strain>
    </source>
</reference>
<keyword evidence="4" id="KW-1003">Cell membrane</keyword>
<dbReference type="EMBL" id="UAUX01000009">
    <property type="protein sequence ID" value="SPZ98962.1"/>
    <property type="molecule type" value="Genomic_DNA"/>
</dbReference>
<comment type="subcellular location">
    <subcellularLocation>
        <location evidence="1">Cell membrane</location>
        <topology evidence="1">Single-pass type I membrane protein</topology>
    </subcellularLocation>
</comment>
<dbReference type="InterPro" id="IPR024962">
    <property type="entry name" value="YukD-like"/>
</dbReference>
<keyword evidence="7 8" id="KW-0472">Membrane</keyword>
<dbReference type="SUPFAM" id="SSF54236">
    <property type="entry name" value="Ubiquitin-like"/>
    <property type="match status" value="1"/>
</dbReference>
<dbReference type="NCBIfam" id="TIGR03927">
    <property type="entry name" value="T7SS_EssA_Firm"/>
    <property type="match status" value="1"/>
</dbReference>
<dbReference type="InterPro" id="IPR029071">
    <property type="entry name" value="Ubiquitin-like_domsf"/>
</dbReference>
<feature type="transmembrane region" description="Helical" evidence="8">
    <location>
        <begin position="115"/>
        <end position="136"/>
    </location>
</feature>
<evidence type="ECO:0000256" key="3">
    <source>
        <dbReference type="ARBA" id="ARBA00019767"/>
    </source>
</evidence>
<name>A0A2X2JYN4_STAAU</name>
<dbReference type="Gene3D" id="3.10.20.90">
    <property type="entry name" value="Phosphatidylinositol 3-kinase Catalytic Subunit, Chain A, domain 1"/>
    <property type="match status" value="1"/>
</dbReference>
<dbReference type="InterPro" id="IPR034026">
    <property type="entry name" value="EssA"/>
</dbReference>
<protein>
    <recommendedName>
        <fullName evidence="3">ESAT-6 secretion machinery protein EssA</fullName>
    </recommendedName>
</protein>
<evidence type="ECO:0000313" key="10">
    <source>
        <dbReference type="Proteomes" id="UP000249913"/>
    </source>
</evidence>
<dbReference type="GO" id="GO:0005886">
    <property type="term" value="C:plasma membrane"/>
    <property type="evidence" value="ECO:0007669"/>
    <property type="project" value="UniProtKB-SubCell"/>
</dbReference>
<accession>A0A2X2JYN4</accession>
<keyword evidence="5 8" id="KW-0812">Transmembrane</keyword>
<sequence>MLMNSVIALTFLTASSNNGGLNIDVQQEEEKRINNDLNQYDTTLFNKDSKAVNDAIVKQKKERQQQIKNDMFQNQASHSTRLNETKKVLFSKSNLEKTSESDKSPYIQNKQEKKIFPYILMSVGAFLTLGFVIFSIHKGRRTKNESARKVTFDFTNYNYGTYDLAVPAYLPIKNLIALVLDSLDISIFDVNTQIKVMTKGQLLVENDRLIDYQIADGDILKLL</sequence>
<dbReference type="Pfam" id="PF10661">
    <property type="entry name" value="EssA"/>
    <property type="match status" value="1"/>
</dbReference>
<evidence type="ECO:0000256" key="4">
    <source>
        <dbReference type="ARBA" id="ARBA00022475"/>
    </source>
</evidence>
<evidence type="ECO:0000256" key="5">
    <source>
        <dbReference type="ARBA" id="ARBA00022692"/>
    </source>
</evidence>
<dbReference type="AlphaFoldDB" id="A0A2X2JYN4"/>
<dbReference type="InterPro" id="IPR018920">
    <property type="entry name" value="EssA/YueC"/>
</dbReference>
<comment type="similarity">
    <text evidence="2">Belongs to the EssA family.</text>
</comment>
<evidence type="ECO:0000256" key="2">
    <source>
        <dbReference type="ARBA" id="ARBA00008570"/>
    </source>
</evidence>
<evidence type="ECO:0000256" key="7">
    <source>
        <dbReference type="ARBA" id="ARBA00023136"/>
    </source>
</evidence>
<keyword evidence="6 8" id="KW-1133">Transmembrane helix</keyword>
<evidence type="ECO:0000256" key="1">
    <source>
        <dbReference type="ARBA" id="ARBA00004251"/>
    </source>
</evidence>
<evidence type="ECO:0000256" key="6">
    <source>
        <dbReference type="ARBA" id="ARBA00022989"/>
    </source>
</evidence>